<comment type="caution">
    <text evidence="4">The sequence shown here is derived from an EMBL/GenBank/DDBJ whole genome shotgun (WGS) entry which is preliminary data.</text>
</comment>
<dbReference type="InterPro" id="IPR036017">
    <property type="entry name" value="TCB1D9/TCB1D9B_PH-GRAM2"/>
</dbReference>
<evidence type="ECO:0000313" key="5">
    <source>
        <dbReference type="Proteomes" id="UP000299084"/>
    </source>
</evidence>
<feature type="compositionally biased region" description="Low complexity" evidence="2">
    <location>
        <begin position="363"/>
        <end position="379"/>
    </location>
</feature>
<dbReference type="Gene3D" id="1.10.8.270">
    <property type="entry name" value="putative rabgap domain of human tbc1 domain family member 14 like domains"/>
    <property type="match status" value="1"/>
</dbReference>
<accession>A0A5N4EFE9</accession>
<dbReference type="EMBL" id="JWIN03000002">
    <property type="protein sequence ID" value="KAB1282060.1"/>
    <property type="molecule type" value="Genomic_DNA"/>
</dbReference>
<organism evidence="4 5">
    <name type="scientific">Camelus dromedarius</name>
    <name type="common">Dromedary</name>
    <name type="synonym">Arabian camel</name>
    <dbReference type="NCBI Taxonomy" id="9838"/>
    <lineage>
        <taxon>Eukaryota</taxon>
        <taxon>Metazoa</taxon>
        <taxon>Chordata</taxon>
        <taxon>Craniata</taxon>
        <taxon>Vertebrata</taxon>
        <taxon>Euteleostomi</taxon>
        <taxon>Mammalia</taxon>
        <taxon>Eutheria</taxon>
        <taxon>Laurasiatheria</taxon>
        <taxon>Artiodactyla</taxon>
        <taxon>Tylopoda</taxon>
        <taxon>Camelidae</taxon>
        <taxon>Camelus</taxon>
    </lineage>
</organism>
<dbReference type="SMART" id="SM00164">
    <property type="entry name" value="TBC"/>
    <property type="match status" value="1"/>
</dbReference>
<keyword evidence="5" id="KW-1185">Reference proteome</keyword>
<evidence type="ECO:0000259" key="3">
    <source>
        <dbReference type="PROSITE" id="PS50086"/>
    </source>
</evidence>
<reference evidence="4 5" key="1">
    <citation type="journal article" date="2019" name="Mol. Ecol. Resour.">
        <title>Improving Illumina assemblies with Hi-C and long reads: an example with the North African dromedary.</title>
        <authorList>
            <person name="Elbers J.P."/>
            <person name="Rogers M.F."/>
            <person name="Perelman P.L."/>
            <person name="Proskuryakova A.A."/>
            <person name="Serdyukova N.A."/>
            <person name="Johnson W.E."/>
            <person name="Horin P."/>
            <person name="Corander J."/>
            <person name="Murphy D."/>
            <person name="Burger P.A."/>
        </authorList>
    </citation>
    <scope>NUCLEOTIDE SEQUENCE [LARGE SCALE GENOMIC DNA]</scope>
    <source>
        <strain evidence="4">Drom800</strain>
        <tissue evidence="4">Blood</tissue>
    </source>
</reference>
<dbReference type="PANTHER" id="PTHR47666">
    <property type="entry name" value="PROTEIN VASCULAR ASSOCIATED DEATH 1, CHLOROPLASTIC"/>
    <property type="match status" value="1"/>
</dbReference>
<dbReference type="Proteomes" id="UP000299084">
    <property type="component" value="Unassembled WGS sequence"/>
</dbReference>
<sequence>MREKVAVLVGSKVCLVFNFGQEMKMRFPGVIHSPETGIIAEYNKINDVKEDDDTEKFKEAIVKFHRLFGMPEEEKLVNYYSCSYWKGKVPRQGWMYLSINHLCFYSFLMGREGKFSRILEGSFAKSVEPCFLHSAKLVIRWVDITQLEKNATLLLPDVIKVSTRSSEHFFSVFLNINETFKLMEQLANIAMRQLLDNEGFEQDRSLPKLKKKSPKKVSALKRDLDARAKSERYRALFRLPKDEKLDGHTDCTLWTPFNKMHILGQMFVSTNYICFTSKEENLCSLIIPLREVTIVEKADSSSVLPSPLSISTRNRMTFLFANLKDRDFLVQRISDFLQQTTSKIYSDKEFAGSCNSSDDEVYSRPSSLLSSSPQRSTSSDADGERQFNLNGNSVPTATQTLMTMYRRRSPEEFNPKLAKEFLKEQAWKIHFAEYGQGICMYRTEKTRELVLKGVPESMRGELWLLLSGTAGGGGSTGPRARGAVVHQGPFTTGGEGHEAGGPLPLSDAGSGGCFPGAINEKATHPGYYEDLVEKSMGKYNLATEEIERDLHRSLPEHPAFQNEMGIAALRRVLTAYAFRNPNIGYCQAMNIVTSVLLLYAKEEEAFWLLVALCERMLPDYYNTRVVGALVDQGVFEELARDYVPQLYDCMQDLGVISTISLSWFLTLFLSVMPFESAVVVVDCFFYEGIKVIFQLALAVLDANVDKLLNCKDDGEAMTVLGRYLDSVTNKDSTLPPIPHLHSLLSDDVEPYPEVDIFRLIRTSYEVFWDRVTSDRQHFNEQQPG</sequence>
<dbReference type="AlphaFoldDB" id="A0A5N4EFE9"/>
<dbReference type="PANTHER" id="PTHR47666:SF3">
    <property type="entry name" value="TBC1 DOMAIN FAMILY MEMBER 9"/>
    <property type="match status" value="1"/>
</dbReference>
<evidence type="ECO:0000256" key="2">
    <source>
        <dbReference type="SAM" id="MobiDB-lite"/>
    </source>
</evidence>
<dbReference type="CDD" id="cd13351">
    <property type="entry name" value="PH-GRAM1_TCB1D9_TCB1D9B"/>
    <property type="match status" value="1"/>
</dbReference>
<dbReference type="FunFam" id="1.10.8.270:FF:000002">
    <property type="entry name" value="TBC1 domain family member 9B"/>
    <property type="match status" value="1"/>
</dbReference>
<dbReference type="PROSITE" id="PS50086">
    <property type="entry name" value="TBC_RABGAP"/>
    <property type="match status" value="1"/>
</dbReference>
<dbReference type="InterPro" id="IPR000195">
    <property type="entry name" value="Rab-GAP-TBC_dom"/>
</dbReference>
<dbReference type="InterPro" id="IPR004182">
    <property type="entry name" value="GRAM"/>
</dbReference>
<protein>
    <submittedName>
        <fullName evidence="4">TBC1 domain family member 9</fullName>
    </submittedName>
</protein>
<keyword evidence="1" id="KW-0677">Repeat</keyword>
<dbReference type="SUPFAM" id="SSF47923">
    <property type="entry name" value="Ypt/Rab-GAP domain of gyp1p"/>
    <property type="match status" value="2"/>
</dbReference>
<dbReference type="FunFam" id="1.10.472.80:FF:000016">
    <property type="entry name" value="TBC1 domain family, member 9"/>
    <property type="match status" value="1"/>
</dbReference>
<name>A0A5N4EFE9_CAMDR</name>
<dbReference type="Pfam" id="PF02893">
    <property type="entry name" value="GRAM"/>
    <property type="match status" value="2"/>
</dbReference>
<gene>
    <name evidence="4" type="ORF">Cadr_000001488</name>
</gene>
<dbReference type="FunFam" id="2.30.29.30:FF:000041">
    <property type="entry name" value="TBC1 domain family member 9 isoform X1"/>
    <property type="match status" value="1"/>
</dbReference>
<dbReference type="InterPro" id="IPR011993">
    <property type="entry name" value="PH-like_dom_sf"/>
</dbReference>
<proteinExistence type="predicted"/>
<feature type="region of interest" description="Disordered" evidence="2">
    <location>
        <begin position="353"/>
        <end position="393"/>
    </location>
</feature>
<feature type="domain" description="Rab-GAP TBC" evidence="3">
    <location>
        <begin position="453"/>
        <end position="688"/>
    </location>
</feature>
<dbReference type="Gene3D" id="1.10.10.750">
    <property type="entry name" value="Ypt/Rab-GAP domain of gyp1p, domain 1"/>
    <property type="match status" value="1"/>
</dbReference>
<dbReference type="Pfam" id="PF00566">
    <property type="entry name" value="RabGAP-TBC"/>
    <property type="match status" value="1"/>
</dbReference>
<dbReference type="STRING" id="9838.ENSCDRP00005001323"/>
<dbReference type="InterPro" id="IPR035969">
    <property type="entry name" value="Rab-GAP_TBC_sf"/>
</dbReference>
<dbReference type="Gene3D" id="1.10.472.80">
    <property type="entry name" value="Ypt/Rab-GAP domain of gyp1p, domain 3"/>
    <property type="match status" value="1"/>
</dbReference>
<dbReference type="InterPro" id="IPR036014">
    <property type="entry name" value="TCB1D9/TCB1D9B_PH-GRAM1"/>
</dbReference>
<dbReference type="SMART" id="SM00568">
    <property type="entry name" value="GRAM"/>
    <property type="match status" value="2"/>
</dbReference>
<evidence type="ECO:0000256" key="1">
    <source>
        <dbReference type="ARBA" id="ARBA00022737"/>
    </source>
</evidence>
<dbReference type="Gene3D" id="2.30.29.30">
    <property type="entry name" value="Pleckstrin-homology domain (PH domain)/Phosphotyrosine-binding domain (PTB)"/>
    <property type="match status" value="2"/>
</dbReference>
<dbReference type="FunFam" id="1.10.10.750:FF:000008">
    <property type="entry name" value="TBC1 domain family member 9"/>
    <property type="match status" value="1"/>
</dbReference>
<evidence type="ECO:0000313" key="4">
    <source>
        <dbReference type="EMBL" id="KAB1282060.1"/>
    </source>
</evidence>
<dbReference type="CDD" id="cd13354">
    <property type="entry name" value="PH-GRAM2_TCB1D9_TCB1D9B"/>
    <property type="match status" value="1"/>
</dbReference>